<dbReference type="InterPro" id="IPR000989">
    <property type="entry name" value="Rep"/>
</dbReference>
<gene>
    <name evidence="3" type="ORF">ACFFGH_26905</name>
</gene>
<dbReference type="Pfam" id="PF01446">
    <property type="entry name" value="Rep_1"/>
    <property type="match status" value="1"/>
</dbReference>
<proteinExistence type="inferred from homology"/>
<dbReference type="Proteomes" id="UP001589896">
    <property type="component" value="Unassembled WGS sequence"/>
</dbReference>
<keyword evidence="2" id="KW-0235">DNA replication</keyword>
<organism evidence="3 4">
    <name type="scientific">Lysobacter korlensis</name>
    <dbReference type="NCBI Taxonomy" id="553636"/>
    <lineage>
        <taxon>Bacteria</taxon>
        <taxon>Pseudomonadati</taxon>
        <taxon>Pseudomonadota</taxon>
        <taxon>Gammaproteobacteria</taxon>
        <taxon>Lysobacterales</taxon>
        <taxon>Lysobacteraceae</taxon>
        <taxon>Lysobacter</taxon>
    </lineage>
</organism>
<keyword evidence="4" id="KW-1185">Reference proteome</keyword>
<accession>A0ABV6RWW9</accession>
<name>A0ABV6RWW9_9GAMM</name>
<reference evidence="3 4" key="1">
    <citation type="submission" date="2024-09" db="EMBL/GenBank/DDBJ databases">
        <authorList>
            <person name="Sun Q."/>
            <person name="Mori K."/>
        </authorList>
    </citation>
    <scope>NUCLEOTIDE SEQUENCE [LARGE SCALE GENOMIC DNA]</scope>
    <source>
        <strain evidence="3 4">KCTC 23076</strain>
    </source>
</reference>
<sequence length="242" mass="26095">MQKCGRVRHSSTVELRMADGRASYGGLVTCGAVWLCPPCQAKIAAYRSLEVAAVTEWAEANGVAMFFGALTVHHGPNDPLPMSLGTLNRSWRRLIQGAGWQQIVDAAGGQIQFIRSLEINIGANGWHPHLHPLVLMPRAAGRGAAEHAVQDMLGRWVQIVVAEGGRVSVDAQQLAWVENAPDVGAYITDQTYQGKASRVDLEMTTSQSKSGFGRAKGTKSHWSIIENLANSNADNAHYVSSP</sequence>
<evidence type="ECO:0000256" key="2">
    <source>
        <dbReference type="ARBA" id="ARBA00022705"/>
    </source>
</evidence>
<dbReference type="EMBL" id="JBHLTG010000008">
    <property type="protein sequence ID" value="MFC0681475.1"/>
    <property type="molecule type" value="Genomic_DNA"/>
</dbReference>
<dbReference type="RefSeq" id="WP_386674159.1">
    <property type="nucleotide sequence ID" value="NZ_JBHLTG010000008.1"/>
</dbReference>
<comment type="similarity">
    <text evidence="1">Belongs to the Gram-positive plasmids replication protein type 1 family.</text>
</comment>
<evidence type="ECO:0000313" key="4">
    <source>
        <dbReference type="Proteomes" id="UP001589896"/>
    </source>
</evidence>
<evidence type="ECO:0000256" key="1">
    <source>
        <dbReference type="ARBA" id="ARBA00008909"/>
    </source>
</evidence>
<evidence type="ECO:0000313" key="3">
    <source>
        <dbReference type="EMBL" id="MFC0681475.1"/>
    </source>
</evidence>
<protein>
    <submittedName>
        <fullName evidence="3">Protein rep</fullName>
    </submittedName>
</protein>
<comment type="caution">
    <text evidence="3">The sequence shown here is derived from an EMBL/GenBank/DDBJ whole genome shotgun (WGS) entry which is preliminary data.</text>
</comment>